<name>A0ABD1UPW1_9LAMI</name>
<evidence type="ECO:0000256" key="4">
    <source>
        <dbReference type="ARBA" id="ARBA00023034"/>
    </source>
</evidence>
<dbReference type="InterPro" id="IPR036865">
    <property type="entry name" value="CRAL-TRIO_dom_sf"/>
</dbReference>
<dbReference type="GO" id="GO:0005886">
    <property type="term" value="C:plasma membrane"/>
    <property type="evidence" value="ECO:0007669"/>
    <property type="project" value="UniProtKB-SubCell"/>
</dbReference>
<comment type="subcellular location">
    <subcellularLocation>
        <location evidence="1">Cell membrane</location>
        <topology evidence="1">Peripheral membrane protein</topology>
    </subcellularLocation>
    <subcellularLocation>
        <location evidence="2">Golgi apparatus membrane</location>
        <topology evidence="2">Peripheral membrane protein</topology>
    </subcellularLocation>
</comment>
<keyword evidence="4" id="KW-0333">Golgi apparatus</keyword>
<dbReference type="AlphaFoldDB" id="A0ABD1UPW1"/>
<dbReference type="SUPFAM" id="SSF52087">
    <property type="entry name" value="CRAL/TRIO domain"/>
    <property type="match status" value="1"/>
</dbReference>
<dbReference type="PANTHER" id="PTHR45657">
    <property type="entry name" value="CRAL-TRIO DOMAIN-CONTAINING PROTEIN YKL091C-RELATED"/>
    <property type="match status" value="1"/>
</dbReference>
<feature type="domain" description="CRAL-TRIO" evidence="7">
    <location>
        <begin position="107"/>
        <end position="191"/>
    </location>
</feature>
<dbReference type="EMBL" id="JBFOLK010000003">
    <property type="protein sequence ID" value="KAL2527072.1"/>
    <property type="molecule type" value="Genomic_DNA"/>
</dbReference>
<evidence type="ECO:0000256" key="2">
    <source>
        <dbReference type="ARBA" id="ARBA00004395"/>
    </source>
</evidence>
<evidence type="ECO:0000256" key="1">
    <source>
        <dbReference type="ARBA" id="ARBA00004202"/>
    </source>
</evidence>
<dbReference type="GO" id="GO:0015031">
    <property type="term" value="P:protein transport"/>
    <property type="evidence" value="ECO:0007669"/>
    <property type="project" value="UniProtKB-KW"/>
</dbReference>
<evidence type="ECO:0000256" key="5">
    <source>
        <dbReference type="ARBA" id="ARBA00038020"/>
    </source>
</evidence>
<keyword evidence="9" id="KW-1185">Reference proteome</keyword>
<feature type="compositionally biased region" description="Basic and acidic residues" evidence="6">
    <location>
        <begin position="11"/>
        <end position="24"/>
    </location>
</feature>
<dbReference type="GO" id="GO:0000139">
    <property type="term" value="C:Golgi membrane"/>
    <property type="evidence" value="ECO:0007669"/>
    <property type="project" value="UniProtKB-SubCell"/>
</dbReference>
<evidence type="ECO:0000256" key="3">
    <source>
        <dbReference type="ARBA" id="ARBA00022927"/>
    </source>
</evidence>
<feature type="region of interest" description="Disordered" evidence="6">
    <location>
        <begin position="1"/>
        <end position="26"/>
    </location>
</feature>
<gene>
    <name evidence="8" type="ORF">Adt_12126</name>
</gene>
<evidence type="ECO:0000313" key="8">
    <source>
        <dbReference type="EMBL" id="KAL2527072.1"/>
    </source>
</evidence>
<evidence type="ECO:0000313" key="9">
    <source>
        <dbReference type="Proteomes" id="UP001604336"/>
    </source>
</evidence>
<dbReference type="Gene3D" id="3.40.525.10">
    <property type="entry name" value="CRAL-TRIO lipid binding domain"/>
    <property type="match status" value="1"/>
</dbReference>
<keyword evidence="3" id="KW-0813">Transport</keyword>
<proteinExistence type="inferred from homology"/>
<comment type="caution">
    <text evidence="8">The sequence shown here is derived from an EMBL/GenBank/DDBJ whole genome shotgun (WGS) entry which is preliminary data.</text>
</comment>
<dbReference type="PROSITE" id="PS50191">
    <property type="entry name" value="CRAL_TRIO"/>
    <property type="match status" value="1"/>
</dbReference>
<evidence type="ECO:0000259" key="7">
    <source>
        <dbReference type="PROSITE" id="PS50191"/>
    </source>
</evidence>
<sequence length="191" mass="21688">MSGSLKCSAIPRHDIGKSEDDKKTRLGSYKKKVIDASSKLRQSLTRRRRSSKVMSVVFEDEHDVEEVRSVDALRQALILEELRPANNDDYHICQGRSLVLSSDTIMEDFEEVLKLPQGHHGVDKEGRPVYIERLGQEDATKLLQATTMDHYVQFHVQEFEMAFVDKFPDCSIAAKKHIDQSTTISDVQGVV</sequence>
<reference evidence="9" key="1">
    <citation type="submission" date="2024-07" db="EMBL/GenBank/DDBJ databases">
        <title>Two chromosome-level genome assemblies of Korean endemic species Abeliophyllum distichum and Forsythia ovata (Oleaceae).</title>
        <authorList>
            <person name="Jang H."/>
        </authorList>
    </citation>
    <scope>NUCLEOTIDE SEQUENCE [LARGE SCALE GENOMIC DNA]</scope>
</reference>
<accession>A0ABD1UPW1</accession>
<dbReference type="Proteomes" id="UP001604336">
    <property type="component" value="Unassembled WGS sequence"/>
</dbReference>
<protein>
    <submittedName>
        <fullName evidence="8">Phosphatidylinositol/phosphatidylcholine transfer protein SFH3</fullName>
    </submittedName>
</protein>
<dbReference type="InterPro" id="IPR051026">
    <property type="entry name" value="PI/PC_transfer"/>
</dbReference>
<keyword evidence="3" id="KW-0653">Protein transport</keyword>
<dbReference type="PANTHER" id="PTHR45657:SF29">
    <property type="entry name" value="PHOSPHATIDYLINOSITOL_PHOSPHATIDYLCHOLINE TRANSFER PROTEIN SFH12"/>
    <property type="match status" value="1"/>
</dbReference>
<organism evidence="8 9">
    <name type="scientific">Abeliophyllum distichum</name>
    <dbReference type="NCBI Taxonomy" id="126358"/>
    <lineage>
        <taxon>Eukaryota</taxon>
        <taxon>Viridiplantae</taxon>
        <taxon>Streptophyta</taxon>
        <taxon>Embryophyta</taxon>
        <taxon>Tracheophyta</taxon>
        <taxon>Spermatophyta</taxon>
        <taxon>Magnoliopsida</taxon>
        <taxon>eudicotyledons</taxon>
        <taxon>Gunneridae</taxon>
        <taxon>Pentapetalae</taxon>
        <taxon>asterids</taxon>
        <taxon>lamiids</taxon>
        <taxon>Lamiales</taxon>
        <taxon>Oleaceae</taxon>
        <taxon>Forsythieae</taxon>
        <taxon>Abeliophyllum</taxon>
    </lineage>
</organism>
<comment type="similarity">
    <text evidence="5">Belongs to the SFH family.</text>
</comment>
<dbReference type="InterPro" id="IPR001251">
    <property type="entry name" value="CRAL-TRIO_dom"/>
</dbReference>
<evidence type="ECO:0000256" key="6">
    <source>
        <dbReference type="SAM" id="MobiDB-lite"/>
    </source>
</evidence>